<gene>
    <name evidence="1" type="ORF">SVIM_LOCUS315210</name>
</gene>
<reference evidence="1" key="1">
    <citation type="submission" date="2019-03" db="EMBL/GenBank/DDBJ databases">
        <authorList>
            <person name="Mank J."/>
            <person name="Almeida P."/>
        </authorList>
    </citation>
    <scope>NUCLEOTIDE SEQUENCE</scope>
    <source>
        <strain evidence="1">78183</strain>
    </source>
</reference>
<sequence length="101" mass="11865">MPKSRNNMTMIMESMSHDTYQTCQHGSIHLKWIEETLTTPSNDANNKMLVYPQHLLNKMNIIENMKQIHPRTRFSGQHDDVNNATSPYHVKKFKHVPNLTF</sequence>
<name>A0A6N2M423_SALVM</name>
<protein>
    <submittedName>
        <fullName evidence="1">Uncharacterized protein</fullName>
    </submittedName>
</protein>
<dbReference type="AlphaFoldDB" id="A0A6N2M423"/>
<organism evidence="1">
    <name type="scientific">Salix viminalis</name>
    <name type="common">Common osier</name>
    <name type="synonym">Basket willow</name>
    <dbReference type="NCBI Taxonomy" id="40686"/>
    <lineage>
        <taxon>Eukaryota</taxon>
        <taxon>Viridiplantae</taxon>
        <taxon>Streptophyta</taxon>
        <taxon>Embryophyta</taxon>
        <taxon>Tracheophyta</taxon>
        <taxon>Spermatophyta</taxon>
        <taxon>Magnoliopsida</taxon>
        <taxon>eudicotyledons</taxon>
        <taxon>Gunneridae</taxon>
        <taxon>Pentapetalae</taxon>
        <taxon>rosids</taxon>
        <taxon>fabids</taxon>
        <taxon>Malpighiales</taxon>
        <taxon>Salicaceae</taxon>
        <taxon>Saliceae</taxon>
        <taxon>Salix</taxon>
    </lineage>
</organism>
<dbReference type="EMBL" id="CAADRP010001696">
    <property type="protein sequence ID" value="VFU48301.1"/>
    <property type="molecule type" value="Genomic_DNA"/>
</dbReference>
<proteinExistence type="predicted"/>
<accession>A0A6N2M423</accession>
<evidence type="ECO:0000313" key="1">
    <source>
        <dbReference type="EMBL" id="VFU48301.1"/>
    </source>
</evidence>